<dbReference type="CDD" id="cd00812">
    <property type="entry name" value="LeuRS_core"/>
    <property type="match status" value="1"/>
</dbReference>
<dbReference type="InterPro" id="IPR002302">
    <property type="entry name" value="Leu-tRNA-ligase"/>
</dbReference>
<organism evidence="15 16">
    <name type="scientific">Candidatus Buchananbacteria bacterium RIFCSPHIGHO2_01_FULL_47_11b</name>
    <dbReference type="NCBI Taxonomy" id="1797537"/>
    <lineage>
        <taxon>Bacteria</taxon>
        <taxon>Candidatus Buchananiibacteriota</taxon>
    </lineage>
</organism>
<dbReference type="SUPFAM" id="SSF47323">
    <property type="entry name" value="Anticodon-binding domain of a subclass of class I aminoacyl-tRNA synthetases"/>
    <property type="match status" value="1"/>
</dbReference>
<dbReference type="InterPro" id="IPR009008">
    <property type="entry name" value="Val/Leu/Ile-tRNA-synth_edit"/>
</dbReference>
<dbReference type="Pfam" id="PF09334">
    <property type="entry name" value="tRNA-synt_1g"/>
    <property type="match status" value="1"/>
</dbReference>
<evidence type="ECO:0000259" key="13">
    <source>
        <dbReference type="Pfam" id="PF09334"/>
    </source>
</evidence>
<evidence type="ECO:0000313" key="16">
    <source>
        <dbReference type="Proteomes" id="UP000178385"/>
    </source>
</evidence>
<dbReference type="SUPFAM" id="SSF50677">
    <property type="entry name" value="ValRS/IleRS/LeuRS editing domain"/>
    <property type="match status" value="1"/>
</dbReference>
<keyword evidence="7 9" id="KW-0030">Aminoacyl-tRNA synthetase</keyword>
<evidence type="ECO:0000256" key="2">
    <source>
        <dbReference type="ARBA" id="ARBA00022490"/>
    </source>
</evidence>
<dbReference type="FunFam" id="3.40.50.620:FF:000003">
    <property type="entry name" value="Leucine--tRNA ligase"/>
    <property type="match status" value="1"/>
</dbReference>
<dbReference type="NCBIfam" id="TIGR00396">
    <property type="entry name" value="leuS_bact"/>
    <property type="match status" value="1"/>
</dbReference>
<proteinExistence type="inferred from homology"/>
<dbReference type="PANTHER" id="PTHR43740:SF2">
    <property type="entry name" value="LEUCINE--TRNA LIGASE, MITOCHONDRIAL"/>
    <property type="match status" value="1"/>
</dbReference>
<dbReference type="EC" id="6.1.1.4" evidence="9"/>
<evidence type="ECO:0000256" key="6">
    <source>
        <dbReference type="ARBA" id="ARBA00022917"/>
    </source>
</evidence>
<comment type="similarity">
    <text evidence="1 9 10">Belongs to the class-I aminoacyl-tRNA synthetase family.</text>
</comment>
<feature type="binding site" evidence="9">
    <location>
        <position position="587"/>
    </location>
    <ligand>
        <name>ATP</name>
        <dbReference type="ChEBI" id="CHEBI:30616"/>
    </ligand>
</feature>
<feature type="domain" description="Leucyl-tRNA synthetase editing" evidence="14">
    <location>
        <begin position="222"/>
        <end position="404"/>
    </location>
</feature>
<reference evidence="15 16" key="1">
    <citation type="journal article" date="2016" name="Nat. Commun.">
        <title>Thousands of microbial genomes shed light on interconnected biogeochemical processes in an aquifer system.</title>
        <authorList>
            <person name="Anantharaman K."/>
            <person name="Brown C.T."/>
            <person name="Hug L.A."/>
            <person name="Sharon I."/>
            <person name="Castelle C.J."/>
            <person name="Probst A.J."/>
            <person name="Thomas B.C."/>
            <person name="Singh A."/>
            <person name="Wilkins M.J."/>
            <person name="Karaoz U."/>
            <person name="Brodie E.L."/>
            <person name="Williams K.H."/>
            <person name="Hubbard S.S."/>
            <person name="Banfield J.F."/>
        </authorList>
    </citation>
    <scope>NUCLEOTIDE SEQUENCE [LARGE SCALE GENOMIC DNA]</scope>
</reference>
<dbReference type="FunFam" id="3.40.50.620:FF:000056">
    <property type="entry name" value="Leucine--tRNA ligase"/>
    <property type="match status" value="1"/>
</dbReference>
<evidence type="ECO:0000256" key="4">
    <source>
        <dbReference type="ARBA" id="ARBA00022741"/>
    </source>
</evidence>
<dbReference type="GO" id="GO:0004823">
    <property type="term" value="F:leucine-tRNA ligase activity"/>
    <property type="evidence" value="ECO:0007669"/>
    <property type="project" value="UniProtKB-UniRule"/>
</dbReference>
<dbReference type="Gene3D" id="1.10.730.10">
    <property type="entry name" value="Isoleucyl-tRNA Synthetase, Domain 1"/>
    <property type="match status" value="1"/>
</dbReference>
<feature type="domain" description="Aminoacyl-tRNA synthetase class Ia" evidence="11">
    <location>
        <begin position="416"/>
        <end position="612"/>
    </location>
</feature>
<evidence type="ECO:0000313" key="15">
    <source>
        <dbReference type="EMBL" id="OGY46884.1"/>
    </source>
</evidence>
<evidence type="ECO:0000256" key="5">
    <source>
        <dbReference type="ARBA" id="ARBA00022840"/>
    </source>
</evidence>
<keyword evidence="6 9" id="KW-0648">Protein biosynthesis</keyword>
<dbReference type="PANTHER" id="PTHR43740">
    <property type="entry name" value="LEUCYL-TRNA SYNTHETASE"/>
    <property type="match status" value="1"/>
</dbReference>
<dbReference type="SUPFAM" id="SSF52374">
    <property type="entry name" value="Nucleotidylyl transferase"/>
    <property type="match status" value="1"/>
</dbReference>
<keyword evidence="5 9" id="KW-0067">ATP-binding</keyword>
<dbReference type="GO" id="GO:0005829">
    <property type="term" value="C:cytosol"/>
    <property type="evidence" value="ECO:0007669"/>
    <property type="project" value="TreeGrafter"/>
</dbReference>
<keyword evidence="2 9" id="KW-0963">Cytoplasm</keyword>
<feature type="domain" description="Methionyl/Valyl/Leucyl/Isoleucyl-tRNA synthetase anticodon-binding" evidence="12">
    <location>
        <begin position="653"/>
        <end position="768"/>
    </location>
</feature>
<dbReference type="EMBL" id="MHIG01000021">
    <property type="protein sequence ID" value="OGY46884.1"/>
    <property type="molecule type" value="Genomic_DNA"/>
</dbReference>
<dbReference type="Proteomes" id="UP000178385">
    <property type="component" value="Unassembled WGS sequence"/>
</dbReference>
<comment type="catalytic activity">
    <reaction evidence="8 9">
        <text>tRNA(Leu) + L-leucine + ATP = L-leucyl-tRNA(Leu) + AMP + diphosphate</text>
        <dbReference type="Rhea" id="RHEA:11688"/>
        <dbReference type="Rhea" id="RHEA-COMP:9613"/>
        <dbReference type="Rhea" id="RHEA-COMP:9622"/>
        <dbReference type="ChEBI" id="CHEBI:30616"/>
        <dbReference type="ChEBI" id="CHEBI:33019"/>
        <dbReference type="ChEBI" id="CHEBI:57427"/>
        <dbReference type="ChEBI" id="CHEBI:78442"/>
        <dbReference type="ChEBI" id="CHEBI:78494"/>
        <dbReference type="ChEBI" id="CHEBI:456215"/>
        <dbReference type="EC" id="6.1.1.4"/>
    </reaction>
</comment>
<accession>A0A1G1Y3W7</accession>
<dbReference type="GO" id="GO:0006429">
    <property type="term" value="P:leucyl-tRNA aminoacylation"/>
    <property type="evidence" value="ECO:0007669"/>
    <property type="project" value="UniProtKB-UniRule"/>
</dbReference>
<protein>
    <recommendedName>
        <fullName evidence="9">Leucine--tRNA ligase</fullName>
        <ecNumber evidence="9">6.1.1.4</ecNumber>
    </recommendedName>
    <alternativeName>
        <fullName evidence="9">Leucyl-tRNA synthetase</fullName>
        <shortName evidence="9">LeuRS</shortName>
    </alternativeName>
</protein>
<dbReference type="InterPro" id="IPR013155">
    <property type="entry name" value="M/V/L/I-tRNA-synth_anticd-bd"/>
</dbReference>
<dbReference type="PRINTS" id="PR00985">
    <property type="entry name" value="TRNASYNTHLEU"/>
</dbReference>
<evidence type="ECO:0000256" key="1">
    <source>
        <dbReference type="ARBA" id="ARBA00005594"/>
    </source>
</evidence>
<dbReference type="Pfam" id="PF00133">
    <property type="entry name" value="tRNA-synt_1"/>
    <property type="match status" value="1"/>
</dbReference>
<dbReference type="InterPro" id="IPR002300">
    <property type="entry name" value="aa-tRNA-synth_Ia"/>
</dbReference>
<dbReference type="PROSITE" id="PS00178">
    <property type="entry name" value="AA_TRNA_LIGASE_I"/>
    <property type="match status" value="1"/>
</dbReference>
<sequence length="807" mass="91460">MADRYDHQKIESKWQKFWENEKLFAAADKSRKKKFYCLIEFPYPSGEGLHVGHPRSYTALDVLARKRRMEGYNVLSPIGYDAFGLPSENYAIKTGIHPAETTKKNIATFTKQLKALGFSFDWDRAVTTTDPAYYQWTQWIFLKLFEHDMAYKASMPINWCLSCNIGLANEEVVNGRCERCGGEVEKRLKEQWMLRITKYADRLIDDLDLVDYPERVKAQQINWIGKSHGAEINFQIANQKEALTVFTTRPDTLFGATFMVVAPEHPAISNLESRISNLDEVRAYIRRALEKSDIERTDASKEKTGVELKGVAAINPATAEKIPILVADYVLLSYGTGAIMAVPAHDQRDWEFAKKMKLPIVEVVSGGDISKGAYEPLVGELVNSGKFSGQSVTKSQIEIIRWLENRKIGKATVAYKLRDWVFSRQRYWGEPIPIINCETCGYVPVPEKDLPVVLPEVENFKPTQSGQSPLAAIESWVNVTCPKCKGKAKREIDVMPNWAGSNWYYMRYIDPRNTKALAAADKLERWMPVDWYNGGMEHTTLHLLYSRFIYKFLYDIGVVPARCGPEPYKKRTSHGLILGEGGEKMSKSKGNVVNPDEVVGKFGADTLRLYEMFMGPFDQAIPWDSAGVAGTRRFIEKVWTMFTGRASVVKSADESLLMLMHQTIKKVSRDIETQDYNTAISALMILANAIATGGSMDRFIRENFLKLLSPFAPHVAEELWLKTKHKRSIQLEAWPSYDEAMLVGQQFELIIQINGKVRASVVVDADITEQLAETTARHLDKVALHLEGKTVQNIIFVPGRLINFVVT</sequence>
<dbReference type="InterPro" id="IPR014729">
    <property type="entry name" value="Rossmann-like_a/b/a_fold"/>
</dbReference>
<keyword evidence="3 9" id="KW-0436">Ligase</keyword>
<keyword evidence="4 9" id="KW-0547">Nucleotide-binding</keyword>
<feature type="domain" description="Methionyl/Leucyl tRNA synthetase" evidence="13">
    <location>
        <begin position="41"/>
        <end position="184"/>
    </location>
</feature>
<evidence type="ECO:0000259" key="11">
    <source>
        <dbReference type="Pfam" id="PF00133"/>
    </source>
</evidence>
<comment type="caution">
    <text evidence="15">The sequence shown here is derived from an EMBL/GenBank/DDBJ whole genome shotgun (WGS) entry which is preliminary data.</text>
</comment>
<evidence type="ECO:0000256" key="8">
    <source>
        <dbReference type="ARBA" id="ARBA00047469"/>
    </source>
</evidence>
<dbReference type="InterPro" id="IPR001412">
    <property type="entry name" value="aa-tRNA-synth_I_CS"/>
</dbReference>
<dbReference type="Pfam" id="PF08264">
    <property type="entry name" value="Anticodon_1"/>
    <property type="match status" value="1"/>
</dbReference>
<evidence type="ECO:0000259" key="12">
    <source>
        <dbReference type="Pfam" id="PF08264"/>
    </source>
</evidence>
<comment type="caution">
    <text evidence="9">Lacks conserved residue(s) required for the propagation of feature annotation.</text>
</comment>
<dbReference type="GO" id="GO:0002161">
    <property type="term" value="F:aminoacyl-tRNA deacylase activity"/>
    <property type="evidence" value="ECO:0007669"/>
    <property type="project" value="InterPro"/>
</dbReference>
<comment type="subcellular location">
    <subcellularLocation>
        <location evidence="9">Cytoplasm</location>
    </subcellularLocation>
</comment>
<dbReference type="Gene3D" id="3.40.50.620">
    <property type="entry name" value="HUPs"/>
    <property type="match status" value="2"/>
</dbReference>
<dbReference type="InterPro" id="IPR009080">
    <property type="entry name" value="tRNAsynth_Ia_anticodon-bd"/>
</dbReference>
<dbReference type="HAMAP" id="MF_00049_B">
    <property type="entry name" value="Leu_tRNA_synth_B"/>
    <property type="match status" value="1"/>
</dbReference>
<dbReference type="InterPro" id="IPR015413">
    <property type="entry name" value="Methionyl/Leucyl_tRNA_Synth"/>
</dbReference>
<dbReference type="CDD" id="cd07958">
    <property type="entry name" value="Anticodon_Ia_Leu_BEm"/>
    <property type="match status" value="1"/>
</dbReference>
<dbReference type="AlphaFoldDB" id="A0A1G1Y3W7"/>
<evidence type="ECO:0000259" key="14">
    <source>
        <dbReference type="Pfam" id="PF13603"/>
    </source>
</evidence>
<dbReference type="FunFam" id="1.10.730.10:FF:000002">
    <property type="entry name" value="Leucine--tRNA ligase"/>
    <property type="match status" value="1"/>
</dbReference>
<dbReference type="InterPro" id="IPR025709">
    <property type="entry name" value="Leu_tRNA-synth_edit"/>
</dbReference>
<evidence type="ECO:0000256" key="7">
    <source>
        <dbReference type="ARBA" id="ARBA00023146"/>
    </source>
</evidence>
<dbReference type="Gene3D" id="3.10.20.590">
    <property type="match status" value="1"/>
</dbReference>
<evidence type="ECO:0000256" key="10">
    <source>
        <dbReference type="RuleBase" id="RU363035"/>
    </source>
</evidence>
<feature type="short sequence motif" description="'KMSKS' region" evidence="9">
    <location>
        <begin position="584"/>
        <end position="588"/>
    </location>
</feature>
<gene>
    <name evidence="9" type="primary">leuS</name>
    <name evidence="15" type="ORF">A2840_01445</name>
</gene>
<name>A0A1G1Y3W7_9BACT</name>
<evidence type="ECO:0000256" key="3">
    <source>
        <dbReference type="ARBA" id="ARBA00022598"/>
    </source>
</evidence>
<evidence type="ECO:0000256" key="9">
    <source>
        <dbReference type="HAMAP-Rule" id="MF_00049"/>
    </source>
</evidence>
<dbReference type="GO" id="GO:0005524">
    <property type="term" value="F:ATP binding"/>
    <property type="evidence" value="ECO:0007669"/>
    <property type="project" value="UniProtKB-UniRule"/>
</dbReference>
<dbReference type="Pfam" id="PF13603">
    <property type="entry name" value="tRNA-synt_1_2"/>
    <property type="match status" value="1"/>
</dbReference>